<dbReference type="SUPFAM" id="SSF74653">
    <property type="entry name" value="TolA/TonB C-terminal domain"/>
    <property type="match status" value="1"/>
</dbReference>
<evidence type="ECO:0000256" key="9">
    <source>
        <dbReference type="ARBA" id="ARBA00023136"/>
    </source>
</evidence>
<evidence type="ECO:0000256" key="4">
    <source>
        <dbReference type="ARBA" id="ARBA00022475"/>
    </source>
</evidence>
<keyword evidence="12" id="KW-1185">Reference proteome</keyword>
<keyword evidence="9" id="KW-0472">Membrane</keyword>
<dbReference type="Proteomes" id="UP000516439">
    <property type="component" value="Chromosome"/>
</dbReference>
<evidence type="ECO:0000256" key="6">
    <source>
        <dbReference type="ARBA" id="ARBA00022692"/>
    </source>
</evidence>
<dbReference type="InterPro" id="IPR006260">
    <property type="entry name" value="TonB/TolA_C"/>
</dbReference>
<name>A0ABX6TDY4_9SPHI</name>
<dbReference type="Gene3D" id="3.30.1150.10">
    <property type="match status" value="1"/>
</dbReference>
<dbReference type="RefSeq" id="WP_190326108.1">
    <property type="nucleotide sequence ID" value="NZ_CP061171.1"/>
</dbReference>
<proteinExistence type="inferred from homology"/>
<reference evidence="11 12" key="1">
    <citation type="submission" date="2020-09" db="EMBL/GenBank/DDBJ databases">
        <title>Pedobacter sp. SW-16 isolated from soil near Yeocheon.</title>
        <authorList>
            <person name="Im H.S."/>
            <person name="Joung Y."/>
            <person name="Lee S.-S."/>
        </authorList>
    </citation>
    <scope>NUCLEOTIDE SEQUENCE [LARGE SCALE GENOMIC DNA]</scope>
    <source>
        <strain evidence="11 12">SW-16</strain>
    </source>
</reference>
<dbReference type="PROSITE" id="PS52015">
    <property type="entry name" value="TONB_CTD"/>
    <property type="match status" value="1"/>
</dbReference>
<keyword evidence="8" id="KW-1133">Transmembrane helix</keyword>
<dbReference type="PANTHER" id="PTHR33446">
    <property type="entry name" value="PROTEIN TONB-RELATED"/>
    <property type="match status" value="1"/>
</dbReference>
<evidence type="ECO:0000256" key="5">
    <source>
        <dbReference type="ARBA" id="ARBA00022519"/>
    </source>
</evidence>
<gene>
    <name evidence="11" type="ORF">H9N25_12625</name>
</gene>
<evidence type="ECO:0000256" key="2">
    <source>
        <dbReference type="ARBA" id="ARBA00006555"/>
    </source>
</evidence>
<keyword evidence="5" id="KW-0997">Cell inner membrane</keyword>
<dbReference type="InterPro" id="IPR051045">
    <property type="entry name" value="TonB-dependent_transducer"/>
</dbReference>
<dbReference type="Pfam" id="PF03544">
    <property type="entry name" value="TonB_C"/>
    <property type="match status" value="1"/>
</dbReference>
<dbReference type="SUPFAM" id="SSF82185">
    <property type="entry name" value="Histone H3 K4-specific methyltransferase SET7/9 N-terminal domain"/>
    <property type="match status" value="1"/>
</dbReference>
<organism evidence="11 12">
    <name type="scientific">Pedobacter riviphilus</name>
    <dbReference type="NCBI Taxonomy" id="2766984"/>
    <lineage>
        <taxon>Bacteria</taxon>
        <taxon>Pseudomonadati</taxon>
        <taxon>Bacteroidota</taxon>
        <taxon>Sphingobacteriia</taxon>
        <taxon>Sphingobacteriales</taxon>
        <taxon>Sphingobacteriaceae</taxon>
        <taxon>Pedobacter</taxon>
    </lineage>
</organism>
<evidence type="ECO:0000313" key="11">
    <source>
        <dbReference type="EMBL" id="QNR82839.1"/>
    </source>
</evidence>
<keyword evidence="7" id="KW-0653">Protein transport</keyword>
<comment type="subcellular location">
    <subcellularLocation>
        <location evidence="1">Cell inner membrane</location>
        <topology evidence="1">Single-pass membrane protein</topology>
        <orientation evidence="1">Periplasmic side</orientation>
    </subcellularLocation>
</comment>
<evidence type="ECO:0000256" key="8">
    <source>
        <dbReference type="ARBA" id="ARBA00022989"/>
    </source>
</evidence>
<sequence length="233" mass="26850">MKRTFMILSFFGMVMVSKAQKIDTVYFDSKWVKTDKANKHYYRIIKENTDRRTFFVKDFYSTDTTQMEGTYSSLNPDIKDGNFVWFYPDGKKKMESVFKKGKMINVVEWDENGALKKAPDLVKVTNSVTGEKGMAFIERAPSYEGGMSALSEFISKNTKYPRELEKEGVRGKVVVRFTVTKDGDVIDPEVIKSVHPLLDAEAVRVVKLMKKWEPGKQDGKLIDVRFTLPFNFN</sequence>
<evidence type="ECO:0000313" key="12">
    <source>
        <dbReference type="Proteomes" id="UP000516439"/>
    </source>
</evidence>
<dbReference type="Gene3D" id="2.20.110.10">
    <property type="entry name" value="Histone H3 K4-specific methyltransferase SET7/9 N-terminal domain"/>
    <property type="match status" value="1"/>
</dbReference>
<dbReference type="PANTHER" id="PTHR33446:SF2">
    <property type="entry name" value="PROTEIN TONB"/>
    <property type="match status" value="1"/>
</dbReference>
<keyword evidence="3" id="KW-0813">Transport</keyword>
<accession>A0ABX6TDY4</accession>
<dbReference type="EMBL" id="CP061171">
    <property type="protein sequence ID" value="QNR82839.1"/>
    <property type="molecule type" value="Genomic_DNA"/>
</dbReference>
<protein>
    <submittedName>
        <fullName evidence="11">Energy transducer TonB</fullName>
    </submittedName>
</protein>
<keyword evidence="4" id="KW-1003">Cell membrane</keyword>
<comment type="similarity">
    <text evidence="2">Belongs to the TonB family.</text>
</comment>
<evidence type="ECO:0000256" key="3">
    <source>
        <dbReference type="ARBA" id="ARBA00022448"/>
    </source>
</evidence>
<evidence type="ECO:0000256" key="7">
    <source>
        <dbReference type="ARBA" id="ARBA00022927"/>
    </source>
</evidence>
<feature type="domain" description="TonB C-terminal" evidence="10">
    <location>
        <begin position="145"/>
        <end position="233"/>
    </location>
</feature>
<evidence type="ECO:0000259" key="10">
    <source>
        <dbReference type="PROSITE" id="PS52015"/>
    </source>
</evidence>
<dbReference type="InterPro" id="IPR037682">
    <property type="entry name" value="TonB_C"/>
</dbReference>
<dbReference type="NCBIfam" id="TIGR01352">
    <property type="entry name" value="tonB_Cterm"/>
    <property type="match status" value="1"/>
</dbReference>
<keyword evidence="6" id="KW-0812">Transmembrane</keyword>
<evidence type="ECO:0000256" key="1">
    <source>
        <dbReference type="ARBA" id="ARBA00004383"/>
    </source>
</evidence>